<organism evidence="3 4">
    <name type="scientific">Hymenoscyphus albidus</name>
    <dbReference type="NCBI Taxonomy" id="595503"/>
    <lineage>
        <taxon>Eukaryota</taxon>
        <taxon>Fungi</taxon>
        <taxon>Dikarya</taxon>
        <taxon>Ascomycota</taxon>
        <taxon>Pezizomycotina</taxon>
        <taxon>Leotiomycetes</taxon>
        <taxon>Helotiales</taxon>
        <taxon>Helotiaceae</taxon>
        <taxon>Hymenoscyphus</taxon>
    </lineage>
</organism>
<evidence type="ECO:0000259" key="2">
    <source>
        <dbReference type="Pfam" id="PF00856"/>
    </source>
</evidence>
<dbReference type="SUPFAM" id="SSF48452">
    <property type="entry name" value="TPR-like"/>
    <property type="match status" value="1"/>
</dbReference>
<comment type="caution">
    <text evidence="3">The sequence shown here is derived from an EMBL/GenBank/DDBJ whole genome shotgun (WGS) entry which is preliminary data.</text>
</comment>
<sequence length="613" mass="69513">MASTLKPGDPEWARFENVLTIHKNAIQKSSQRKGQQPKDHTPRAICLQQQQSMAVLSSKMRQFGVGHEFSMSVIGELYPPSIASFETLQKLMIKDLRLEVHHRGFYLLLRFIHTATRMTAAMNVVEDETEAVMLLSLYLQLPESIRPAESILKDKSVIILKEPYFKVATSGGYLIRVDQPTDIAWLADDDSRIPEKWRKPDVSIQQSADYWKKRGNELIGKENFFEAIEMYSRALRSSPTSAEQEFLHNNRALANLRIEAFDAALSDVSFVSNPNDRSEKGLYRGALALYGLGTAGKQELERTRLRLLEQENGVYDFKTIAGDLLFCEKAFSYCFAPPEEEMDKLDFKSFSRSSLLALNPSLQESFEDLFHGEYDGVKGPFVDGCPVVDAFRVDTMDDAELNRISGYQIAKQPQSTHFGTTGMWILASYINHSCNPTCVRNFIGDMQIVRAARDMPANMELTFSYLYRDESPKMIDVSSWGFQRDCSICVEDRATSAAVNMQRRKLHKAFALPNATPEKKEQTLGQFANTYKKPPSEVPRLEMILMHNSLIREFAQGNEVKKVVDQVLATFESLGFIIEGARASSSQRSKIIVRKWGFSYNGATSLWLTLRDV</sequence>
<dbReference type="InterPro" id="IPR053209">
    <property type="entry name" value="Gramillin-biosynth_MTr"/>
</dbReference>
<accession>A0A9N9M0W3</accession>
<feature type="domain" description="SET" evidence="2">
    <location>
        <begin position="420"/>
        <end position="465"/>
    </location>
</feature>
<dbReference type="EMBL" id="CAJVRM010000726">
    <property type="protein sequence ID" value="CAG8983418.1"/>
    <property type="molecule type" value="Genomic_DNA"/>
</dbReference>
<feature type="repeat" description="TPR" evidence="1">
    <location>
        <begin position="208"/>
        <end position="241"/>
    </location>
</feature>
<dbReference type="InterPro" id="IPR019734">
    <property type="entry name" value="TPR_rpt"/>
</dbReference>
<dbReference type="InterPro" id="IPR001214">
    <property type="entry name" value="SET_dom"/>
</dbReference>
<name>A0A9N9M0W3_9HELO</name>
<dbReference type="InterPro" id="IPR046341">
    <property type="entry name" value="SET_dom_sf"/>
</dbReference>
<dbReference type="Proteomes" id="UP000701801">
    <property type="component" value="Unassembled WGS sequence"/>
</dbReference>
<evidence type="ECO:0000313" key="4">
    <source>
        <dbReference type="Proteomes" id="UP000701801"/>
    </source>
</evidence>
<gene>
    <name evidence="3" type="ORF">HYALB_00000586</name>
</gene>
<keyword evidence="4" id="KW-1185">Reference proteome</keyword>
<dbReference type="Pfam" id="PF00856">
    <property type="entry name" value="SET"/>
    <property type="match status" value="1"/>
</dbReference>
<dbReference type="Gene3D" id="1.25.40.10">
    <property type="entry name" value="Tetratricopeptide repeat domain"/>
    <property type="match status" value="1"/>
</dbReference>
<dbReference type="PANTHER" id="PTHR47643:SF2">
    <property type="entry name" value="TPR DOMAIN PROTEIN (AFU_ORTHOLOGUE AFUA_5G12710)"/>
    <property type="match status" value="1"/>
</dbReference>
<dbReference type="PANTHER" id="PTHR47643">
    <property type="entry name" value="TPR DOMAIN PROTEIN (AFU_ORTHOLOGUE AFUA_5G12710)"/>
    <property type="match status" value="1"/>
</dbReference>
<dbReference type="OrthoDB" id="438641at2759"/>
<proteinExistence type="predicted"/>
<protein>
    <recommendedName>
        <fullName evidence="2">SET domain-containing protein</fullName>
    </recommendedName>
</protein>
<dbReference type="AlphaFoldDB" id="A0A9N9M0W3"/>
<reference evidence="3" key="1">
    <citation type="submission" date="2021-07" db="EMBL/GenBank/DDBJ databases">
        <authorList>
            <person name="Durling M."/>
        </authorList>
    </citation>
    <scope>NUCLEOTIDE SEQUENCE</scope>
</reference>
<evidence type="ECO:0000256" key="1">
    <source>
        <dbReference type="PROSITE-ProRule" id="PRU00339"/>
    </source>
</evidence>
<dbReference type="PROSITE" id="PS50005">
    <property type="entry name" value="TPR"/>
    <property type="match status" value="1"/>
</dbReference>
<dbReference type="InterPro" id="IPR011990">
    <property type="entry name" value="TPR-like_helical_dom_sf"/>
</dbReference>
<evidence type="ECO:0000313" key="3">
    <source>
        <dbReference type="EMBL" id="CAG8983418.1"/>
    </source>
</evidence>
<keyword evidence="1" id="KW-0802">TPR repeat</keyword>
<dbReference type="Gene3D" id="2.170.270.10">
    <property type="entry name" value="SET domain"/>
    <property type="match status" value="1"/>
</dbReference>
<dbReference type="SUPFAM" id="SSF82199">
    <property type="entry name" value="SET domain"/>
    <property type="match status" value="1"/>
</dbReference>